<protein>
    <submittedName>
        <fullName evidence="1">SFRICE_020203</fullName>
    </submittedName>
</protein>
<dbReference type="EMBL" id="ODYU01008777">
    <property type="protein sequence ID" value="SOQ52674.1"/>
    <property type="molecule type" value="Genomic_DNA"/>
</dbReference>
<name>A0A2H1WJN8_SPOFR</name>
<dbReference type="AlphaFoldDB" id="A0A2H1WJN8"/>
<proteinExistence type="predicted"/>
<gene>
    <name evidence="1" type="ORF">SFRICE_020203</name>
</gene>
<reference evidence="1" key="1">
    <citation type="submission" date="2016-07" db="EMBL/GenBank/DDBJ databases">
        <authorList>
            <person name="Bretaudeau A."/>
        </authorList>
    </citation>
    <scope>NUCLEOTIDE SEQUENCE</scope>
    <source>
        <strain evidence="1">Rice</strain>
        <tissue evidence="1">Whole body</tissue>
    </source>
</reference>
<accession>A0A2H1WJN8</accession>
<organism evidence="1">
    <name type="scientific">Spodoptera frugiperda</name>
    <name type="common">Fall armyworm</name>
    <dbReference type="NCBI Taxonomy" id="7108"/>
    <lineage>
        <taxon>Eukaryota</taxon>
        <taxon>Metazoa</taxon>
        <taxon>Ecdysozoa</taxon>
        <taxon>Arthropoda</taxon>
        <taxon>Hexapoda</taxon>
        <taxon>Insecta</taxon>
        <taxon>Pterygota</taxon>
        <taxon>Neoptera</taxon>
        <taxon>Endopterygota</taxon>
        <taxon>Lepidoptera</taxon>
        <taxon>Glossata</taxon>
        <taxon>Ditrysia</taxon>
        <taxon>Noctuoidea</taxon>
        <taxon>Noctuidae</taxon>
        <taxon>Amphipyrinae</taxon>
        <taxon>Spodoptera</taxon>
    </lineage>
</organism>
<evidence type="ECO:0000313" key="1">
    <source>
        <dbReference type="EMBL" id="SOQ52674.1"/>
    </source>
</evidence>
<sequence>MLREARGSVRFLLTKSHPVPTPAFRPGAPQHKYKLNNILKLIDTQTPYGAVDRKNYNEENPIVSPAYKMFFEMPSDQWAESPPGMITSPGRKIILFLGNLTLCSLKVHTVALYGGPSA</sequence>